<feature type="region of interest" description="Disordered" evidence="7">
    <location>
        <begin position="230"/>
        <end position="276"/>
    </location>
</feature>
<comment type="caution">
    <text evidence="10">The sequence shown here is derived from an EMBL/GenBank/DDBJ whole genome shotgun (WGS) entry which is preliminary data.</text>
</comment>
<evidence type="ECO:0000256" key="8">
    <source>
        <dbReference type="SAM" id="SignalP"/>
    </source>
</evidence>
<feature type="compositionally biased region" description="Polar residues" evidence="7">
    <location>
        <begin position="108"/>
        <end position="126"/>
    </location>
</feature>
<reference evidence="10 11" key="1">
    <citation type="submission" date="2018-04" db="EMBL/GenBank/DDBJ databases">
        <authorList>
            <person name="Zhang X."/>
            <person name="Yuan J."/>
            <person name="Li F."/>
            <person name="Xiang J."/>
        </authorList>
    </citation>
    <scope>NUCLEOTIDE SEQUENCE [LARGE SCALE GENOMIC DNA]</scope>
    <source>
        <tissue evidence="10">Muscle</tissue>
    </source>
</reference>
<feature type="signal peptide" evidence="8">
    <location>
        <begin position="1"/>
        <end position="20"/>
    </location>
</feature>
<keyword evidence="3" id="KW-0106">Calcium</keyword>
<dbReference type="PANTHER" id="PTHR19277:SF125">
    <property type="entry name" value="B6"/>
    <property type="match status" value="1"/>
</dbReference>
<evidence type="ECO:0000313" key="11">
    <source>
        <dbReference type="Proteomes" id="UP000283509"/>
    </source>
</evidence>
<dbReference type="GO" id="GO:0046872">
    <property type="term" value="F:metal ion binding"/>
    <property type="evidence" value="ECO:0007669"/>
    <property type="project" value="UniProtKB-KW"/>
</dbReference>
<dbReference type="PROSITE" id="PS51828">
    <property type="entry name" value="PTX_2"/>
    <property type="match status" value="1"/>
</dbReference>
<keyword evidence="5" id="KW-0325">Glycoprotein</keyword>
<evidence type="ECO:0000256" key="6">
    <source>
        <dbReference type="PROSITE-ProRule" id="PRU01172"/>
    </source>
</evidence>
<organism evidence="10 11">
    <name type="scientific">Penaeus vannamei</name>
    <name type="common">Whiteleg shrimp</name>
    <name type="synonym">Litopenaeus vannamei</name>
    <dbReference type="NCBI Taxonomy" id="6689"/>
    <lineage>
        <taxon>Eukaryota</taxon>
        <taxon>Metazoa</taxon>
        <taxon>Ecdysozoa</taxon>
        <taxon>Arthropoda</taxon>
        <taxon>Crustacea</taxon>
        <taxon>Multicrustacea</taxon>
        <taxon>Malacostraca</taxon>
        <taxon>Eumalacostraca</taxon>
        <taxon>Eucarida</taxon>
        <taxon>Decapoda</taxon>
        <taxon>Dendrobranchiata</taxon>
        <taxon>Penaeoidea</taxon>
        <taxon>Penaeidae</taxon>
        <taxon>Penaeus</taxon>
    </lineage>
</organism>
<evidence type="ECO:0000256" key="4">
    <source>
        <dbReference type="ARBA" id="ARBA00023157"/>
    </source>
</evidence>
<keyword evidence="11" id="KW-1185">Reference proteome</keyword>
<evidence type="ECO:0000256" key="1">
    <source>
        <dbReference type="ARBA" id="ARBA00001913"/>
    </source>
</evidence>
<keyword evidence="4" id="KW-1015">Disulfide bond</keyword>
<dbReference type="Proteomes" id="UP000283509">
    <property type="component" value="Unassembled WGS sequence"/>
</dbReference>
<accession>A0A423SWE0</accession>
<dbReference type="InterPro" id="IPR013320">
    <property type="entry name" value="ConA-like_dom_sf"/>
</dbReference>
<evidence type="ECO:0000256" key="3">
    <source>
        <dbReference type="ARBA" id="ARBA00022837"/>
    </source>
</evidence>
<reference evidence="10 11" key="2">
    <citation type="submission" date="2019-01" db="EMBL/GenBank/DDBJ databases">
        <title>The decoding of complex shrimp genome reveals the adaptation for benthos swimmer, frequently molting mechanism and breeding impact on genome.</title>
        <authorList>
            <person name="Sun Y."/>
            <person name="Gao Y."/>
            <person name="Yu Y."/>
        </authorList>
    </citation>
    <scope>NUCLEOTIDE SEQUENCE [LARGE SCALE GENOMIC DNA]</scope>
    <source>
        <tissue evidence="10">Muscle</tissue>
    </source>
</reference>
<protein>
    <submittedName>
        <fullName evidence="10">Chromobox protein 6</fullName>
    </submittedName>
</protein>
<dbReference type="SMART" id="SM00159">
    <property type="entry name" value="PTX"/>
    <property type="match status" value="1"/>
</dbReference>
<evidence type="ECO:0000256" key="5">
    <source>
        <dbReference type="ARBA" id="ARBA00023180"/>
    </source>
</evidence>
<evidence type="ECO:0000313" key="10">
    <source>
        <dbReference type="EMBL" id="ROT68519.1"/>
    </source>
</evidence>
<name>A0A423SWE0_PENVA</name>
<comment type="cofactor">
    <cofactor evidence="1">
        <name>Ca(2+)</name>
        <dbReference type="ChEBI" id="CHEBI:29108"/>
    </cofactor>
</comment>
<feature type="region of interest" description="Disordered" evidence="7">
    <location>
        <begin position="44"/>
        <end position="131"/>
    </location>
</feature>
<dbReference type="InterPro" id="IPR051360">
    <property type="entry name" value="Neuronal_Pentraxin_Related"/>
</dbReference>
<dbReference type="InterPro" id="IPR001759">
    <property type="entry name" value="PTX_dom"/>
</dbReference>
<dbReference type="Gene3D" id="2.60.120.200">
    <property type="match status" value="1"/>
</dbReference>
<dbReference type="Pfam" id="PF00354">
    <property type="entry name" value="Pentaxin"/>
    <property type="match status" value="1"/>
</dbReference>
<feature type="domain" description="Pentraxin (PTX)" evidence="9">
    <location>
        <begin position="501"/>
        <end position="732"/>
    </location>
</feature>
<proteinExistence type="predicted"/>
<dbReference type="PRINTS" id="PR00895">
    <property type="entry name" value="PENTAXIN"/>
</dbReference>
<keyword evidence="2" id="KW-0479">Metal-binding</keyword>
<evidence type="ECO:0000256" key="7">
    <source>
        <dbReference type="SAM" id="MobiDB-lite"/>
    </source>
</evidence>
<gene>
    <name evidence="10" type="ORF">C7M84_013320</name>
</gene>
<keyword evidence="8" id="KW-0732">Signal</keyword>
<dbReference type="PANTHER" id="PTHR19277">
    <property type="entry name" value="PENTRAXIN"/>
    <property type="match status" value="1"/>
</dbReference>
<feature type="compositionally biased region" description="Low complexity" evidence="7">
    <location>
        <begin position="413"/>
        <end position="423"/>
    </location>
</feature>
<evidence type="ECO:0000259" key="9">
    <source>
        <dbReference type="PROSITE" id="PS51828"/>
    </source>
</evidence>
<dbReference type="STRING" id="6689.A0A423SWE0"/>
<sequence>MASRIYLPFLLLLFLPSAFSEVASAPTSSPTSLDSFIYQETPLPSVSQPSLIPQPDALPESEITPGAAGPSESTSEPLSFHGSEQGGPGPLRVSLTPSENSADMAFAPSNNPDSSSEALPQANVSQEGDDFTDFTKTGSSLLDVIAPVGNATFNSSLILSLLSGPPNSISGSERESTLLPGMSKASTASTTTSTFSQLRPLAHTSIPSLSAITDSSSSINYRQDVVRGVTPSSNALGNSSQSAQKASYTSDPLSLQSSNKPAKNSANQTHSSAQRDIQWSVTTLSHSKQFEPSQSVISQLDPSRPLIKQLDSTKPVNKKFDPSQPVVNQLNPSRTQDGSFLATCLACNAFTCCFISIPSGACTRFLFPPSSSPLPPTLASVVTAHPFASDVTAHPSPLTSRTTPFTVAQTFLPTLPRSSSPTTPEGPLSAADPTTTPAPNPLDMPPHVLSLFLFLLSPTPSLPPSASNSSVLPPAAALHRFLSPAKAVPQGCVPPEGISRGRYSLSLTPQAGLQYGVFLASVPALDQFTVCMRFQLATLARSHFLFSYAVQGQDNAILVFVSPGNKPGLGFYVNNVRMKANADIRVRTWYSMCASWLSGEGQYAIYLNGKMIKKGSKKAAQPRPSPQCPGCEVEGGGIAALGLEQDRPGGGFNPRQVTHGHVTGLHVWDEALRDALLRPHLCCSSGSAEGGASRVACEVTGSALTSHGEGVIEWGVTPMAVMGGALFVPLDF</sequence>
<feature type="chain" id="PRO_5019118401" evidence="8">
    <location>
        <begin position="21"/>
        <end position="732"/>
    </location>
</feature>
<comment type="caution">
    <text evidence="6">Lacks conserved residue(s) required for the propagation of feature annotation.</text>
</comment>
<dbReference type="EMBL" id="QCYY01002659">
    <property type="protein sequence ID" value="ROT68519.1"/>
    <property type="molecule type" value="Genomic_DNA"/>
</dbReference>
<dbReference type="SUPFAM" id="SSF49899">
    <property type="entry name" value="Concanavalin A-like lectins/glucanases"/>
    <property type="match status" value="1"/>
</dbReference>
<dbReference type="AlphaFoldDB" id="A0A423SWE0"/>
<feature type="region of interest" description="Disordered" evidence="7">
    <location>
        <begin position="413"/>
        <end position="441"/>
    </location>
</feature>
<evidence type="ECO:0000256" key="2">
    <source>
        <dbReference type="ARBA" id="ARBA00022723"/>
    </source>
</evidence>